<dbReference type="Gene3D" id="1.10.510.10">
    <property type="entry name" value="Transferase(Phosphotransferase) domain 1"/>
    <property type="match status" value="2"/>
</dbReference>
<dbReference type="InterPro" id="IPR000719">
    <property type="entry name" value="Prot_kinase_dom"/>
</dbReference>
<dbReference type="PROSITE" id="PS50011">
    <property type="entry name" value="PROTEIN_KINASE_DOM"/>
    <property type="match status" value="1"/>
</dbReference>
<dbReference type="GO" id="GO:0005524">
    <property type="term" value="F:ATP binding"/>
    <property type="evidence" value="ECO:0007669"/>
    <property type="project" value="UniProtKB-KW"/>
</dbReference>
<keyword evidence="4" id="KW-0418">Kinase</keyword>
<evidence type="ECO:0000313" key="7">
    <source>
        <dbReference type="EMBL" id="KAK2968883.1"/>
    </source>
</evidence>
<keyword evidence="5" id="KW-0067">ATP-binding</keyword>
<evidence type="ECO:0000256" key="2">
    <source>
        <dbReference type="ARBA" id="ARBA00022679"/>
    </source>
</evidence>
<dbReference type="InterPro" id="IPR001245">
    <property type="entry name" value="Ser-Thr/Tyr_kinase_cat_dom"/>
</dbReference>
<reference evidence="7" key="1">
    <citation type="submission" date="2022-12" db="EMBL/GenBank/DDBJ databases">
        <title>Draft genome assemblies for two species of Escallonia (Escalloniales).</title>
        <authorList>
            <person name="Chanderbali A."/>
            <person name="Dervinis C."/>
            <person name="Anghel I."/>
            <person name="Soltis D."/>
            <person name="Soltis P."/>
            <person name="Zapata F."/>
        </authorList>
    </citation>
    <scope>NUCLEOTIDE SEQUENCE</scope>
    <source>
        <strain evidence="7">UCBG92.1500</strain>
        <tissue evidence="7">Leaf</tissue>
    </source>
</reference>
<comment type="caution">
    <text evidence="7">The sequence shown here is derived from an EMBL/GenBank/DDBJ whole genome shotgun (WGS) entry which is preliminary data.</text>
</comment>
<evidence type="ECO:0000256" key="1">
    <source>
        <dbReference type="ARBA" id="ARBA00022527"/>
    </source>
</evidence>
<protein>
    <recommendedName>
        <fullName evidence="6">Protein kinase domain-containing protein</fullName>
    </recommendedName>
</protein>
<dbReference type="AlphaFoldDB" id="A0AA88QFR4"/>
<name>A0AA88QFR4_9ASTE</name>
<organism evidence="7 8">
    <name type="scientific">Escallonia rubra</name>
    <dbReference type="NCBI Taxonomy" id="112253"/>
    <lineage>
        <taxon>Eukaryota</taxon>
        <taxon>Viridiplantae</taxon>
        <taxon>Streptophyta</taxon>
        <taxon>Embryophyta</taxon>
        <taxon>Tracheophyta</taxon>
        <taxon>Spermatophyta</taxon>
        <taxon>Magnoliopsida</taxon>
        <taxon>eudicotyledons</taxon>
        <taxon>Gunneridae</taxon>
        <taxon>Pentapetalae</taxon>
        <taxon>asterids</taxon>
        <taxon>campanulids</taxon>
        <taxon>Escalloniales</taxon>
        <taxon>Escalloniaceae</taxon>
        <taxon>Escallonia</taxon>
    </lineage>
</organism>
<dbReference type="FunFam" id="3.30.200.20:FF:000039">
    <property type="entry name" value="receptor-like protein kinase FERONIA"/>
    <property type="match status" value="1"/>
</dbReference>
<dbReference type="GO" id="GO:0004714">
    <property type="term" value="F:transmembrane receptor protein tyrosine kinase activity"/>
    <property type="evidence" value="ECO:0007669"/>
    <property type="project" value="InterPro"/>
</dbReference>
<keyword evidence="3" id="KW-0547">Nucleotide-binding</keyword>
<dbReference type="InterPro" id="IPR045272">
    <property type="entry name" value="ANXUR1/2-like"/>
</dbReference>
<dbReference type="PANTHER" id="PTHR27003:SF467">
    <property type="entry name" value="PROTEIN KINASE DOMAIN-CONTAINING PROTEIN"/>
    <property type="match status" value="1"/>
</dbReference>
<dbReference type="SMART" id="SM00220">
    <property type="entry name" value="S_TKc"/>
    <property type="match status" value="1"/>
</dbReference>
<sequence length="327" mass="36676">MSDCDGSASTSSSSSRRFSLADIQSATDSFADELVIGRGGFGKVYKGSITDGEAANPLSGQGVREFRTEIEMLSRFQYRYLVSLIGYYDEPDEMILVYEYMPWGTLADHLHKLGKNYSAPLPWLGRLKICIDAVRGLDYLYTGTSIQPDRAIHRDVKSSNFLLDDNWDAKISDFGLSRLGPEDQADSHVSTEVKGAVKEAGGGFERDEEQWGLAVWAQYCIREGRVDEIIDASVREEIKKDCLMEFVQIADECLHYFPRKRPTMAEVVVRPEFTLAMQEGKDSSIVFKPAKSALASQEREDSSDVQACQDDFHKKGAAVFLWNNVRD</sequence>
<keyword evidence="2" id="KW-0808">Transferase</keyword>
<dbReference type="GO" id="GO:0005886">
    <property type="term" value="C:plasma membrane"/>
    <property type="evidence" value="ECO:0007669"/>
    <property type="project" value="TreeGrafter"/>
</dbReference>
<feature type="domain" description="Protein kinase" evidence="6">
    <location>
        <begin position="30"/>
        <end position="273"/>
    </location>
</feature>
<dbReference type="InterPro" id="IPR011009">
    <property type="entry name" value="Kinase-like_dom_sf"/>
</dbReference>
<dbReference type="PANTHER" id="PTHR27003">
    <property type="entry name" value="OS07G0166700 PROTEIN"/>
    <property type="match status" value="1"/>
</dbReference>
<dbReference type="SUPFAM" id="SSF56112">
    <property type="entry name" value="Protein kinase-like (PK-like)"/>
    <property type="match status" value="1"/>
</dbReference>
<dbReference type="GO" id="GO:0004674">
    <property type="term" value="F:protein serine/threonine kinase activity"/>
    <property type="evidence" value="ECO:0007669"/>
    <property type="project" value="UniProtKB-KW"/>
</dbReference>
<evidence type="ECO:0000256" key="3">
    <source>
        <dbReference type="ARBA" id="ARBA00022741"/>
    </source>
</evidence>
<evidence type="ECO:0000256" key="5">
    <source>
        <dbReference type="ARBA" id="ARBA00022840"/>
    </source>
</evidence>
<keyword evidence="1" id="KW-0723">Serine/threonine-protein kinase</keyword>
<dbReference type="GO" id="GO:0009506">
    <property type="term" value="C:plasmodesma"/>
    <property type="evidence" value="ECO:0007669"/>
    <property type="project" value="TreeGrafter"/>
</dbReference>
<accession>A0AA88QFR4</accession>
<proteinExistence type="predicted"/>
<dbReference type="Gene3D" id="3.30.200.20">
    <property type="entry name" value="Phosphorylase Kinase, domain 1"/>
    <property type="match status" value="1"/>
</dbReference>
<dbReference type="Pfam" id="PF07714">
    <property type="entry name" value="PK_Tyr_Ser-Thr"/>
    <property type="match status" value="1"/>
</dbReference>
<dbReference type="Proteomes" id="UP001187471">
    <property type="component" value="Unassembled WGS sequence"/>
</dbReference>
<keyword evidence="8" id="KW-1185">Reference proteome</keyword>
<gene>
    <name evidence="7" type="ORF">RJ640_016320</name>
</gene>
<evidence type="ECO:0000256" key="4">
    <source>
        <dbReference type="ARBA" id="ARBA00022777"/>
    </source>
</evidence>
<evidence type="ECO:0000313" key="8">
    <source>
        <dbReference type="Proteomes" id="UP001187471"/>
    </source>
</evidence>
<evidence type="ECO:0000259" key="6">
    <source>
        <dbReference type="PROSITE" id="PS50011"/>
    </source>
</evidence>
<dbReference type="EMBL" id="JAVXUO010002876">
    <property type="protein sequence ID" value="KAK2968883.1"/>
    <property type="molecule type" value="Genomic_DNA"/>
</dbReference>